<dbReference type="AlphaFoldDB" id="A0A9P8EIC2"/>
<dbReference type="Proteomes" id="UP000779574">
    <property type="component" value="Unassembled WGS sequence"/>
</dbReference>
<feature type="non-terminal residue" evidence="2">
    <location>
        <position position="422"/>
    </location>
</feature>
<comment type="caution">
    <text evidence="2">The sequence shown here is derived from an EMBL/GenBank/DDBJ whole genome shotgun (WGS) entry which is preliminary data.</text>
</comment>
<evidence type="ECO:0000313" key="2">
    <source>
        <dbReference type="EMBL" id="KAG9690760.1"/>
    </source>
</evidence>
<evidence type="ECO:0000256" key="1">
    <source>
        <dbReference type="SAM" id="MobiDB-lite"/>
    </source>
</evidence>
<name>A0A9P8EIC2_AURME</name>
<evidence type="ECO:0000313" key="3">
    <source>
        <dbReference type="Proteomes" id="UP000779574"/>
    </source>
</evidence>
<accession>A0A9P8EIC2</accession>
<reference evidence="2" key="2">
    <citation type="submission" date="2021-08" db="EMBL/GenBank/DDBJ databases">
        <authorList>
            <person name="Gostincar C."/>
            <person name="Sun X."/>
            <person name="Song Z."/>
            <person name="Gunde-Cimerman N."/>
        </authorList>
    </citation>
    <scope>NUCLEOTIDE SEQUENCE</scope>
    <source>
        <strain evidence="2">EXF-9911</strain>
    </source>
</reference>
<sequence>MYARFCISATQHFPIRVYTHRSLDLGKAQTDLRACLRLQIEIAVADRAQSVQNMERWCGAIEKLMYTCLTLTYEDPGVLDNHWPNGDIEEDVKKARTMSKHTLARVKELQLLFKDMAMQFWEDEDEEEIENTSPSSESLSSSHATGNTTLGLGSLGRLPGEIRNLIYSHWIDPILDKCQSSSLKGCLVTKILRQLNACSLGRTSKALSAELRSAFLREIRYRTLVDTWSSAGQLGHLLDLIKAESNIEAGISSAFGDLGVVVDASWYSSSQEFDAPWPWVVDALMKSIHILWRLHKRHAIISSQLFIIIKYGIPIKTIRTASPYNMRYFPDLEACHHFDPWAIKIHVTNTATSMNDLQGSIDRAEEQLADWISQHPRGLLVDPAIMAVYRRGIADMIKPRHKSISEFVVGTWKQMEDLEAFR</sequence>
<feature type="compositionally biased region" description="Low complexity" evidence="1">
    <location>
        <begin position="133"/>
        <end position="145"/>
    </location>
</feature>
<feature type="region of interest" description="Disordered" evidence="1">
    <location>
        <begin position="124"/>
        <end position="145"/>
    </location>
</feature>
<organism evidence="2 3">
    <name type="scientific">Aureobasidium melanogenum</name>
    <name type="common">Aureobasidium pullulans var. melanogenum</name>
    <dbReference type="NCBI Taxonomy" id="46634"/>
    <lineage>
        <taxon>Eukaryota</taxon>
        <taxon>Fungi</taxon>
        <taxon>Dikarya</taxon>
        <taxon>Ascomycota</taxon>
        <taxon>Pezizomycotina</taxon>
        <taxon>Dothideomycetes</taxon>
        <taxon>Dothideomycetidae</taxon>
        <taxon>Dothideales</taxon>
        <taxon>Saccotheciaceae</taxon>
        <taxon>Aureobasidium</taxon>
    </lineage>
</organism>
<reference evidence="2" key="1">
    <citation type="journal article" date="2021" name="J Fungi (Basel)">
        <title>Virulence traits and population genomics of the black yeast Aureobasidium melanogenum.</title>
        <authorList>
            <person name="Cernosa A."/>
            <person name="Sun X."/>
            <person name="Gostincar C."/>
            <person name="Fang C."/>
            <person name="Gunde-Cimerman N."/>
            <person name="Song Z."/>
        </authorList>
    </citation>
    <scope>NUCLEOTIDE SEQUENCE</scope>
    <source>
        <strain evidence="2">EXF-9911</strain>
    </source>
</reference>
<dbReference type="EMBL" id="JAHFXF010000295">
    <property type="protein sequence ID" value="KAG9690760.1"/>
    <property type="molecule type" value="Genomic_DNA"/>
</dbReference>
<gene>
    <name evidence="2" type="ORF">KCU76_g7926</name>
</gene>
<proteinExistence type="predicted"/>
<protein>
    <submittedName>
        <fullName evidence="2">Uncharacterized protein</fullName>
    </submittedName>
</protein>